<sequence length="92" mass="10875">MNLNFNNCRAVPCAHEGDFNNTHPFEIPKFFVDAGCDFSKEDYYGVIRAFRNNMKLTIYFIRHSISIRILNEYPSIIPDIIKNLWHNKCFTL</sequence>
<accession>A0A1V0S8V1</accession>
<protein>
    <submittedName>
        <fullName evidence="1">Uncharacterized protein</fullName>
    </submittedName>
</protein>
<organism evidence="1">
    <name type="scientific">Catovirus CTV1</name>
    <dbReference type="NCBI Taxonomy" id="1977631"/>
    <lineage>
        <taxon>Viruses</taxon>
        <taxon>Varidnaviria</taxon>
        <taxon>Bamfordvirae</taxon>
        <taxon>Nucleocytoviricota</taxon>
        <taxon>Megaviricetes</taxon>
        <taxon>Imitervirales</taxon>
        <taxon>Mimiviridae</taxon>
        <taxon>Klosneuvirinae</taxon>
        <taxon>Catovirus</taxon>
    </lineage>
</organism>
<dbReference type="EMBL" id="KY684083">
    <property type="protein sequence ID" value="ARF08140.1"/>
    <property type="molecule type" value="Genomic_DNA"/>
</dbReference>
<reference evidence="1" key="1">
    <citation type="journal article" date="2017" name="Science">
        <title>Giant viruses with an expanded complement of translation system components.</title>
        <authorList>
            <person name="Schulz F."/>
            <person name="Yutin N."/>
            <person name="Ivanova N.N."/>
            <person name="Ortega D.R."/>
            <person name="Lee T.K."/>
            <person name="Vierheilig J."/>
            <person name="Daims H."/>
            <person name="Horn M."/>
            <person name="Wagner M."/>
            <person name="Jensen G.J."/>
            <person name="Kyrpides N.C."/>
            <person name="Koonin E.V."/>
            <person name="Woyke T."/>
        </authorList>
    </citation>
    <scope>NUCLEOTIDE SEQUENCE</scope>
    <source>
        <strain evidence="1">CTV1</strain>
    </source>
</reference>
<name>A0A1V0S8V1_9VIRU</name>
<gene>
    <name evidence="1" type="ORF">Catovirus_1_190</name>
</gene>
<evidence type="ECO:0000313" key="1">
    <source>
        <dbReference type="EMBL" id="ARF08140.1"/>
    </source>
</evidence>
<proteinExistence type="predicted"/>